<keyword evidence="2 7" id="KW-0032">Aminotransferase</keyword>
<dbReference type="InterPro" id="IPR015424">
    <property type="entry name" value="PyrdxlP-dep_Trfase"/>
</dbReference>
<evidence type="ECO:0000313" key="6">
    <source>
        <dbReference type="EMBL" id="MDG0866076.1"/>
    </source>
</evidence>
<reference evidence="8 9" key="1">
    <citation type="submission" date="2019-11" db="EMBL/GenBank/DDBJ databases">
        <authorList>
            <person name="Cho J.-C."/>
        </authorList>
    </citation>
    <scope>NUCLEOTIDE SEQUENCE [LARGE SCALE GENOMIC DNA]</scope>
    <source>
        <strain evidence="7 8">JH1073</strain>
        <strain evidence="6 9">JH702</strain>
    </source>
</reference>
<evidence type="ECO:0000256" key="4">
    <source>
        <dbReference type="ARBA" id="ARBA00022898"/>
    </source>
</evidence>
<dbReference type="PANTHER" id="PTHR42790:SF19">
    <property type="entry name" value="KYNURENINE_ALPHA-AMINOADIPATE AMINOTRANSFERASE, MITOCHONDRIAL"/>
    <property type="match status" value="1"/>
</dbReference>
<keyword evidence="8" id="KW-1185">Reference proteome</keyword>
<dbReference type="InterPro" id="IPR004839">
    <property type="entry name" value="Aminotransferase_I/II_large"/>
</dbReference>
<evidence type="ECO:0000259" key="5">
    <source>
        <dbReference type="Pfam" id="PF00155"/>
    </source>
</evidence>
<evidence type="ECO:0000256" key="3">
    <source>
        <dbReference type="ARBA" id="ARBA00022679"/>
    </source>
</evidence>
<dbReference type="Gene3D" id="3.90.1150.10">
    <property type="entry name" value="Aspartate Aminotransferase, domain 1"/>
    <property type="match status" value="1"/>
</dbReference>
<dbReference type="Proteomes" id="UP001321249">
    <property type="component" value="Unassembled WGS sequence"/>
</dbReference>
<reference evidence="7" key="2">
    <citation type="journal article" date="2023" name="Nat. Commun.">
        <title>Cultivation of marine bacteria of the SAR202 clade.</title>
        <authorList>
            <person name="Lim Y."/>
            <person name="Seo J.H."/>
            <person name="Giovannoni S.J."/>
            <person name="Kang I."/>
            <person name="Cho J.C."/>
        </authorList>
    </citation>
    <scope>NUCLEOTIDE SEQUENCE</scope>
    <source>
        <strain evidence="7">JH1073</strain>
    </source>
</reference>
<dbReference type="GO" id="GO:0008483">
    <property type="term" value="F:transaminase activity"/>
    <property type="evidence" value="ECO:0007669"/>
    <property type="project" value="UniProtKB-KW"/>
</dbReference>
<feature type="domain" description="Aminotransferase class I/classII large" evidence="5">
    <location>
        <begin position="106"/>
        <end position="412"/>
    </location>
</feature>
<protein>
    <submittedName>
        <fullName evidence="7">Aminotransferase class I/II-fold pyridoxal phosphate-dependent enzyme</fullName>
    </submittedName>
</protein>
<organism evidence="7 8">
    <name type="scientific">Candidatus Lucifugimonas marina</name>
    <dbReference type="NCBI Taxonomy" id="3038979"/>
    <lineage>
        <taxon>Bacteria</taxon>
        <taxon>Bacillati</taxon>
        <taxon>Chloroflexota</taxon>
        <taxon>Dehalococcoidia</taxon>
        <taxon>SAR202 cluster</taxon>
        <taxon>Candidatus Lucifugimonadales</taxon>
        <taxon>Candidatus Lucifugimonadaceae</taxon>
        <taxon>Candidatus Lucifugimonas</taxon>
    </lineage>
</organism>
<evidence type="ECO:0000313" key="9">
    <source>
        <dbReference type="Proteomes" id="UP001321249"/>
    </source>
</evidence>
<dbReference type="PANTHER" id="PTHR42790">
    <property type="entry name" value="AMINOTRANSFERASE"/>
    <property type="match status" value="1"/>
</dbReference>
<reference evidence="8" key="3">
    <citation type="submission" date="2023-06" db="EMBL/GenBank/DDBJ databases">
        <title>Pangenomics reveal diversification of enzyme families and niche specialization in globally abundant SAR202 bacteria.</title>
        <authorList>
            <person name="Saw J.H.W."/>
        </authorList>
    </citation>
    <scope>NUCLEOTIDE SEQUENCE [LARGE SCALE GENOMIC DNA]</scope>
    <source>
        <strain evidence="8">JH1073</strain>
    </source>
</reference>
<evidence type="ECO:0000256" key="1">
    <source>
        <dbReference type="ARBA" id="ARBA00001933"/>
    </source>
</evidence>
<dbReference type="Gene3D" id="3.40.640.10">
    <property type="entry name" value="Type I PLP-dependent aspartate aminotransferase-like (Major domain)"/>
    <property type="match status" value="1"/>
</dbReference>
<dbReference type="InterPro" id="IPR015422">
    <property type="entry name" value="PyrdxlP-dep_Trfase_small"/>
</dbReference>
<dbReference type="Proteomes" id="UP001219901">
    <property type="component" value="Chromosome"/>
</dbReference>
<keyword evidence="4" id="KW-0663">Pyridoxal phosphate</keyword>
<dbReference type="InterPro" id="IPR050859">
    <property type="entry name" value="Class-I_PLP-dep_aminotransf"/>
</dbReference>
<sequence>MAQGISANRCFKALRFGETGSKLHPPDLYDMNAAWPRLGSSNMVDTFSYDALYSEKSVDTPLNPGLHAKYDFAVAYPAPETLPLDGLIQSLQTAVDSDSTKVLAELAYYPHQLGALELREYTAEKLRTDRGFTVSPEEIALTNGSGEALGLVIQALTNPGDVVLAEEFVYMGTTAQLRRFGADIRGVAMDEGGIIPDALDEQITALTAAGEKPKYLYTIPEHQNPMGSTISAERRKAILDIAHKHGMPILEDDCYVDLRYKGEVQPAFRALDDSGIVVYVASYSKLLAPGLRLGYFTASPELMRRALSFKLGSGPNQFAAVAIEGYLKNNLDAHRDNFNPMLEAKCNAMVAALEEHFGPAGATWSVPEGGCYVWLTMPEGSDIASIRDKVFEQGVGYVAGTNFEADASGRIGHNNARLCFAFESVEKNTEGIALLAQLFKQHGAM</sequence>
<accession>A0AAJ6CUG1</accession>
<dbReference type="AlphaFoldDB" id="A0AAJ6CUG1"/>
<dbReference type="CDD" id="cd00609">
    <property type="entry name" value="AAT_like"/>
    <property type="match status" value="1"/>
</dbReference>
<dbReference type="Pfam" id="PF00155">
    <property type="entry name" value="Aminotran_1_2"/>
    <property type="match status" value="1"/>
</dbReference>
<evidence type="ECO:0000256" key="2">
    <source>
        <dbReference type="ARBA" id="ARBA00022576"/>
    </source>
</evidence>
<gene>
    <name evidence="6" type="ORF">GKO46_03200</name>
    <name evidence="7" type="ORF">GKO48_06060</name>
</gene>
<comment type="cofactor">
    <cofactor evidence="1">
        <name>pyridoxal 5'-phosphate</name>
        <dbReference type="ChEBI" id="CHEBI:597326"/>
    </cofactor>
</comment>
<dbReference type="SUPFAM" id="SSF53383">
    <property type="entry name" value="PLP-dependent transferases"/>
    <property type="match status" value="1"/>
</dbReference>
<dbReference type="EMBL" id="WMBE01000001">
    <property type="protein sequence ID" value="MDG0866076.1"/>
    <property type="molecule type" value="Genomic_DNA"/>
</dbReference>
<dbReference type="EMBL" id="CP046147">
    <property type="protein sequence ID" value="WFG39199.1"/>
    <property type="molecule type" value="Genomic_DNA"/>
</dbReference>
<dbReference type="GO" id="GO:1901605">
    <property type="term" value="P:alpha-amino acid metabolic process"/>
    <property type="evidence" value="ECO:0007669"/>
    <property type="project" value="TreeGrafter"/>
</dbReference>
<evidence type="ECO:0000313" key="8">
    <source>
        <dbReference type="Proteomes" id="UP001219901"/>
    </source>
</evidence>
<keyword evidence="3" id="KW-0808">Transferase</keyword>
<evidence type="ECO:0000313" key="7">
    <source>
        <dbReference type="EMBL" id="WFG39199.1"/>
    </source>
</evidence>
<dbReference type="GO" id="GO:0030170">
    <property type="term" value="F:pyridoxal phosphate binding"/>
    <property type="evidence" value="ECO:0007669"/>
    <property type="project" value="InterPro"/>
</dbReference>
<proteinExistence type="predicted"/>
<name>A0AAJ6CUG1_9CHLR</name>
<dbReference type="InterPro" id="IPR015421">
    <property type="entry name" value="PyrdxlP-dep_Trfase_major"/>
</dbReference>